<reference evidence="2 3" key="1">
    <citation type="submission" date="2019-04" db="EMBL/GenBank/DDBJ databases">
        <title>Herbidospora sp. NEAU-GS14.nov., a novel actinomycete isolated from soil.</title>
        <authorList>
            <person name="Han L."/>
        </authorList>
    </citation>
    <scope>NUCLEOTIDE SEQUENCE [LARGE SCALE GENOMIC DNA]</scope>
    <source>
        <strain evidence="2 3">NEAU-GS14</strain>
    </source>
</reference>
<comment type="caution">
    <text evidence="2">The sequence shown here is derived from an EMBL/GenBank/DDBJ whole genome shotgun (WGS) entry which is preliminary data.</text>
</comment>
<proteinExistence type="predicted"/>
<evidence type="ECO:0000313" key="3">
    <source>
        <dbReference type="Proteomes" id="UP000308705"/>
    </source>
</evidence>
<dbReference type="RefSeq" id="WP_137247972.1">
    <property type="nucleotide sequence ID" value="NZ_SZQA01000014.1"/>
</dbReference>
<keyword evidence="1" id="KW-0472">Membrane</keyword>
<sequence>MKLRAHPIVRGALAVSGLVLIALGMLWASVVLDTEDSGLRLEHLLRATPAESGAVAVVSVPLLVIGVVRLARAPLFGVTCAGAEVKVHKVMWTRRVPAARITEVRRTWTGKFDLRWESAEGWPRRTRVPAFSIPLTTGWIVRQWLEPYNDDRVATLRGWIERSHRL</sequence>
<feature type="transmembrane region" description="Helical" evidence="1">
    <location>
        <begin position="12"/>
        <end position="32"/>
    </location>
</feature>
<evidence type="ECO:0000256" key="1">
    <source>
        <dbReference type="SAM" id="Phobius"/>
    </source>
</evidence>
<keyword evidence="1" id="KW-1133">Transmembrane helix</keyword>
<name>A0A4U3MHF9_9ACTN</name>
<keyword evidence="3" id="KW-1185">Reference proteome</keyword>
<gene>
    <name evidence="2" type="ORF">FDA94_16675</name>
</gene>
<feature type="transmembrane region" description="Helical" evidence="1">
    <location>
        <begin position="52"/>
        <end position="71"/>
    </location>
</feature>
<dbReference type="EMBL" id="SZQA01000014">
    <property type="protein sequence ID" value="TKK87804.1"/>
    <property type="molecule type" value="Genomic_DNA"/>
</dbReference>
<organism evidence="2 3">
    <name type="scientific">Herbidospora galbida</name>
    <dbReference type="NCBI Taxonomy" id="2575442"/>
    <lineage>
        <taxon>Bacteria</taxon>
        <taxon>Bacillati</taxon>
        <taxon>Actinomycetota</taxon>
        <taxon>Actinomycetes</taxon>
        <taxon>Streptosporangiales</taxon>
        <taxon>Streptosporangiaceae</taxon>
        <taxon>Herbidospora</taxon>
    </lineage>
</organism>
<keyword evidence="1" id="KW-0812">Transmembrane</keyword>
<dbReference type="OrthoDB" id="3543641at2"/>
<evidence type="ECO:0000313" key="2">
    <source>
        <dbReference type="EMBL" id="TKK87804.1"/>
    </source>
</evidence>
<dbReference type="Proteomes" id="UP000308705">
    <property type="component" value="Unassembled WGS sequence"/>
</dbReference>
<evidence type="ECO:0008006" key="4">
    <source>
        <dbReference type="Google" id="ProtNLM"/>
    </source>
</evidence>
<accession>A0A4U3MHF9</accession>
<protein>
    <recommendedName>
        <fullName evidence="4">PH domain-containing protein</fullName>
    </recommendedName>
</protein>
<dbReference type="AlphaFoldDB" id="A0A4U3MHF9"/>